<accession>A0A1X7BMG6</accession>
<evidence type="ECO:0000313" key="1">
    <source>
        <dbReference type="EMBL" id="SMC10815.1"/>
    </source>
</evidence>
<sequence>MPLREILCKYFITSGVWNPIPILPKGYCTTGNVAFDRNVIPDRVKGLDLLMLSYSSLQFLAGIGKVHEQVSVQTFGPEIQGEEGLRKAATSDCSKQSLLCLLRIVKSRTPIRIKAVLDKMGRNCC</sequence>
<dbReference type="AlphaFoldDB" id="A0A1X7BMG6"/>
<dbReference type="EMBL" id="FWXB01000001">
    <property type="protein sequence ID" value="SMC10815.1"/>
    <property type="molecule type" value="Genomic_DNA"/>
</dbReference>
<gene>
    <name evidence="1" type="ORF">ROA7745_00622</name>
</gene>
<proteinExistence type="predicted"/>
<reference evidence="1 2" key="1">
    <citation type="submission" date="2017-03" db="EMBL/GenBank/DDBJ databases">
        <authorList>
            <person name="Afonso C.L."/>
            <person name="Miller P.J."/>
            <person name="Scott M.A."/>
            <person name="Spackman E."/>
            <person name="Goraichik I."/>
            <person name="Dimitrov K.M."/>
            <person name="Suarez D.L."/>
            <person name="Swayne D.E."/>
        </authorList>
    </citation>
    <scope>NUCLEOTIDE SEQUENCE [LARGE SCALE GENOMIC DNA]</scope>
    <source>
        <strain evidence="1 2">CECT 7745</strain>
    </source>
</reference>
<organism evidence="1 2">
    <name type="scientific">Roseovarius aestuarii</name>
    <dbReference type="NCBI Taxonomy" id="475083"/>
    <lineage>
        <taxon>Bacteria</taxon>
        <taxon>Pseudomonadati</taxon>
        <taxon>Pseudomonadota</taxon>
        <taxon>Alphaproteobacteria</taxon>
        <taxon>Rhodobacterales</taxon>
        <taxon>Roseobacteraceae</taxon>
        <taxon>Roseovarius</taxon>
    </lineage>
</organism>
<protein>
    <submittedName>
        <fullName evidence="1">Uncharacterized protein</fullName>
    </submittedName>
</protein>
<name>A0A1X7BMG6_9RHOB</name>
<keyword evidence="2" id="KW-1185">Reference proteome</keyword>
<evidence type="ECO:0000313" key="2">
    <source>
        <dbReference type="Proteomes" id="UP000193224"/>
    </source>
</evidence>
<dbReference type="Proteomes" id="UP000193224">
    <property type="component" value="Unassembled WGS sequence"/>
</dbReference>